<dbReference type="CDD" id="cd18130">
    <property type="entry name" value="ASADH_C_arch_fung_like"/>
    <property type="match status" value="1"/>
</dbReference>
<reference evidence="6" key="1">
    <citation type="journal article" date="2020" name="mSystems">
        <title>Genome- and Community-Level Interaction Insights into Carbon Utilization and Element Cycling Functions of Hydrothermarchaeota in Hydrothermal Sediment.</title>
        <authorList>
            <person name="Zhou Z."/>
            <person name="Liu Y."/>
            <person name="Xu W."/>
            <person name="Pan J."/>
            <person name="Luo Z.H."/>
            <person name="Li M."/>
        </authorList>
    </citation>
    <scope>NUCLEOTIDE SEQUENCE [LARGE SCALE GENOMIC DNA]</scope>
    <source>
        <strain evidence="6">SpSt-1074</strain>
    </source>
</reference>
<feature type="domain" description="Semialdehyde dehydrogenase NAD-binding" evidence="5">
    <location>
        <begin position="5"/>
        <end position="128"/>
    </location>
</feature>
<dbReference type="SUPFAM" id="SSF51735">
    <property type="entry name" value="NAD(P)-binding Rossmann-fold domains"/>
    <property type="match status" value="1"/>
</dbReference>
<evidence type="ECO:0000256" key="1">
    <source>
        <dbReference type="ARBA" id="ARBA00010584"/>
    </source>
</evidence>
<dbReference type="InterPro" id="IPR012280">
    <property type="entry name" value="Semialdhyde_DH_dimer_dom"/>
</dbReference>
<accession>A0A7J3VRY9</accession>
<dbReference type="GO" id="GO:0004073">
    <property type="term" value="F:aspartate-semialdehyde dehydrogenase activity"/>
    <property type="evidence" value="ECO:0007669"/>
    <property type="project" value="UniProtKB-EC"/>
</dbReference>
<dbReference type="GO" id="GO:0046983">
    <property type="term" value="F:protein dimerization activity"/>
    <property type="evidence" value="ECO:0007669"/>
    <property type="project" value="InterPro"/>
</dbReference>
<feature type="active site" description="Acyl-thioester intermediate" evidence="4">
    <location>
        <position position="147"/>
    </location>
</feature>
<proteinExistence type="inferred from homology"/>
<dbReference type="PIRSF" id="PIRSF000148">
    <property type="entry name" value="ASA_dh"/>
    <property type="match status" value="1"/>
</dbReference>
<feature type="active site" description="Proton acceptor" evidence="4">
    <location>
        <position position="240"/>
    </location>
</feature>
<keyword evidence="2" id="KW-0521">NADP</keyword>
<dbReference type="NCBIfam" id="NF006416">
    <property type="entry name" value="PRK08664.1"/>
    <property type="match status" value="1"/>
</dbReference>
<dbReference type="EMBL" id="DRXH01000036">
    <property type="protein sequence ID" value="HHM43845.1"/>
    <property type="molecule type" value="Genomic_DNA"/>
</dbReference>
<evidence type="ECO:0000256" key="4">
    <source>
        <dbReference type="PIRSR" id="PIRSR000148-1"/>
    </source>
</evidence>
<dbReference type="GO" id="GO:0050661">
    <property type="term" value="F:NADP binding"/>
    <property type="evidence" value="ECO:0007669"/>
    <property type="project" value="InterPro"/>
</dbReference>
<organism evidence="6">
    <name type="scientific">Caldiarchaeum subterraneum</name>
    <dbReference type="NCBI Taxonomy" id="311458"/>
    <lineage>
        <taxon>Archaea</taxon>
        <taxon>Nitrososphaerota</taxon>
        <taxon>Candidatus Caldarchaeales</taxon>
        <taxon>Candidatus Caldarchaeaceae</taxon>
        <taxon>Candidatus Caldarchaeum</taxon>
    </lineage>
</organism>
<dbReference type="CDD" id="cd02315">
    <property type="entry name" value="ScASADH_like_N"/>
    <property type="match status" value="1"/>
</dbReference>
<comment type="similarity">
    <text evidence="1">Belongs to the aspartate-semialdehyde dehydrogenase family.</text>
</comment>
<gene>
    <name evidence="6" type="primary">asd</name>
    <name evidence="6" type="ORF">ENM31_00920</name>
</gene>
<dbReference type="InterPro" id="IPR000534">
    <property type="entry name" value="Semialdehyde_DH_NAD-bd"/>
</dbReference>
<dbReference type="EC" id="1.2.1.11" evidence="6"/>
<dbReference type="AlphaFoldDB" id="A0A7J3VRY9"/>
<dbReference type="Pfam" id="PF01118">
    <property type="entry name" value="Semialdhyde_dh"/>
    <property type="match status" value="1"/>
</dbReference>
<dbReference type="InterPro" id="IPR051823">
    <property type="entry name" value="ASADH-related"/>
</dbReference>
<dbReference type="PANTHER" id="PTHR46718">
    <property type="entry name" value="ASPARTATE-SEMIALDEHYDE DEHYDROGENASE"/>
    <property type="match status" value="1"/>
</dbReference>
<dbReference type="SUPFAM" id="SSF55347">
    <property type="entry name" value="Glyceraldehyde-3-phosphate dehydrogenase-like, C-terminal domain"/>
    <property type="match status" value="1"/>
</dbReference>
<dbReference type="InterPro" id="IPR005676">
    <property type="entry name" value="Asp_semi-ald_DH_pep-lack"/>
</dbReference>
<evidence type="ECO:0000256" key="2">
    <source>
        <dbReference type="ARBA" id="ARBA00022857"/>
    </source>
</evidence>
<dbReference type="Gene3D" id="3.30.360.10">
    <property type="entry name" value="Dihydrodipicolinate Reductase, domain 2"/>
    <property type="match status" value="1"/>
</dbReference>
<evidence type="ECO:0000313" key="6">
    <source>
        <dbReference type="EMBL" id="HHM43845.1"/>
    </source>
</evidence>
<evidence type="ECO:0000259" key="5">
    <source>
        <dbReference type="SMART" id="SM00859"/>
    </source>
</evidence>
<dbReference type="GO" id="GO:0009088">
    <property type="term" value="P:threonine biosynthetic process"/>
    <property type="evidence" value="ECO:0007669"/>
    <property type="project" value="UniProtKB-ARBA"/>
</dbReference>
<sequence length="350" mass="38178">MKTYSVAILGATGMVGQHYIKLLNNHPWFRIKALTGKESVGRKYVEAVRGEAPEPPKDIAEMEVLPTDPKHVDADVVFSCLPTEAAREAEPRFAEAGFPVFSDAAAFRMEEDVPLMVPEINPDHLQMVERQKRNRGWDGYIVTTPNCTTVGLVLPLHPLRRELGVKRVIATTMQAVSGAGYPGVASLSILGNVIPYISGEERKVENETGKILGRLVDGRIVHDDVDVLATCTRVPTLDGHMESVVVETEKQTDKETVAHLLSEYVSLPQELALPTAPRRPIIVRLEEDRPQTRIDVDAGSVPGMSVSVGRLRVVGNKVRLVSLSHNLIRGAAGGTILTAELAKHFGLLDG</sequence>
<dbReference type="Pfam" id="PF02774">
    <property type="entry name" value="Semialdhyde_dhC"/>
    <property type="match status" value="1"/>
</dbReference>
<dbReference type="Gene3D" id="3.40.50.720">
    <property type="entry name" value="NAD(P)-binding Rossmann-like Domain"/>
    <property type="match status" value="1"/>
</dbReference>
<name>A0A7J3VRY9_CALS0</name>
<dbReference type="InterPro" id="IPR036291">
    <property type="entry name" value="NAD(P)-bd_dom_sf"/>
</dbReference>
<dbReference type="NCBIfam" id="TIGR00978">
    <property type="entry name" value="asd_EA"/>
    <property type="match status" value="1"/>
</dbReference>
<dbReference type="PANTHER" id="PTHR46718:SF1">
    <property type="entry name" value="ASPARTATE-SEMIALDEHYDE DEHYDROGENASE"/>
    <property type="match status" value="1"/>
</dbReference>
<protein>
    <submittedName>
        <fullName evidence="6">Aspartate-semialdehyde dehydrogenase</fullName>
        <ecNumber evidence="6">1.2.1.11</ecNumber>
    </submittedName>
</protein>
<keyword evidence="3 6" id="KW-0560">Oxidoreductase</keyword>
<evidence type="ECO:0000256" key="3">
    <source>
        <dbReference type="ARBA" id="ARBA00023002"/>
    </source>
</evidence>
<dbReference type="GO" id="GO:0051287">
    <property type="term" value="F:NAD binding"/>
    <property type="evidence" value="ECO:0007669"/>
    <property type="project" value="InterPro"/>
</dbReference>
<dbReference type="GO" id="GO:0009086">
    <property type="term" value="P:methionine biosynthetic process"/>
    <property type="evidence" value="ECO:0007669"/>
    <property type="project" value="TreeGrafter"/>
</dbReference>
<comment type="caution">
    <text evidence="6">The sequence shown here is derived from an EMBL/GenBank/DDBJ whole genome shotgun (WGS) entry which is preliminary data.</text>
</comment>
<dbReference type="SMART" id="SM00859">
    <property type="entry name" value="Semialdhyde_dh"/>
    <property type="match status" value="1"/>
</dbReference>